<evidence type="ECO:0000259" key="4">
    <source>
        <dbReference type="PROSITE" id="PS51747"/>
    </source>
</evidence>
<feature type="domain" description="CMP/dCMP-type deaminase" evidence="4">
    <location>
        <begin position="83"/>
        <end position="250"/>
    </location>
</feature>
<protein>
    <submittedName>
        <fullName evidence="5">Tad3p</fullName>
    </submittedName>
</protein>
<name>A0A167CRK6_9ASCO</name>
<dbReference type="RefSeq" id="XP_018734501.1">
    <property type="nucleotide sequence ID" value="XM_018879520.1"/>
</dbReference>
<reference evidence="5 6" key="1">
    <citation type="submission" date="2016-02" db="EMBL/GenBank/DDBJ databases">
        <title>Complete genome sequence and transcriptome regulation of the pentose utilising yeast Sugiyamaella lignohabitans.</title>
        <authorList>
            <person name="Bellasio M."/>
            <person name="Peymann A."/>
            <person name="Valli M."/>
            <person name="Sipitzky M."/>
            <person name="Graf A."/>
            <person name="Sauer M."/>
            <person name="Marx H."/>
            <person name="Mattanovich D."/>
        </authorList>
    </citation>
    <scope>NUCLEOTIDE SEQUENCE [LARGE SCALE GENOMIC DNA]</scope>
    <source>
        <strain evidence="5 6">CBS 10342</strain>
    </source>
</reference>
<evidence type="ECO:0000256" key="3">
    <source>
        <dbReference type="SAM" id="MobiDB-lite"/>
    </source>
</evidence>
<dbReference type="GO" id="GO:0046872">
    <property type="term" value="F:metal ion binding"/>
    <property type="evidence" value="ECO:0007669"/>
    <property type="project" value="UniProtKB-KW"/>
</dbReference>
<dbReference type="OrthoDB" id="3180714at2759"/>
<dbReference type="Pfam" id="PF00383">
    <property type="entry name" value="dCMP_cyt_deam_1"/>
    <property type="match status" value="1"/>
</dbReference>
<feature type="region of interest" description="Disordered" evidence="3">
    <location>
        <begin position="91"/>
        <end position="129"/>
    </location>
</feature>
<dbReference type="GO" id="GO:0005634">
    <property type="term" value="C:nucleus"/>
    <property type="evidence" value="ECO:0007669"/>
    <property type="project" value="TreeGrafter"/>
</dbReference>
<sequence>MWRGNPNAIRNEITSNEVEAMRKHLKSLVQLSKQHAPGELPISTLIVDPETDTVVVSNSDARHSNGNPINHSIMVALYDAAILEAERRRQLSAERSSRSSSLRPDEVNSRASTPSLNVNNINNSQSLNGTTTISCATTTTVTSTTIDNLHNTDLSPPGLMTASSASVSSASTLNTLDQLSPDDKNYLCLNMHVYTTHEPCPMCAMALVHSRIARLIYIKPSPKTGAIEPTSGASYGVHWNKLLNWKYEAWRWQADGYLATDDDKLISSVEDISPDING</sequence>
<dbReference type="AlphaFoldDB" id="A0A167CRK6"/>
<dbReference type="InterPro" id="IPR002125">
    <property type="entry name" value="CMP_dCMP_dom"/>
</dbReference>
<dbReference type="InterPro" id="IPR016193">
    <property type="entry name" value="Cytidine_deaminase-like"/>
</dbReference>
<proteinExistence type="inferred from homology"/>
<dbReference type="SUPFAM" id="SSF53927">
    <property type="entry name" value="Cytidine deaminase-like"/>
    <property type="match status" value="1"/>
</dbReference>
<dbReference type="KEGG" id="slb:AWJ20_257"/>
<keyword evidence="1" id="KW-0819">tRNA processing</keyword>
<evidence type="ECO:0000256" key="2">
    <source>
        <dbReference type="ARBA" id="ARBA00038160"/>
    </source>
</evidence>
<dbReference type="Gene3D" id="3.40.140.10">
    <property type="entry name" value="Cytidine Deaminase, domain 2"/>
    <property type="match status" value="1"/>
</dbReference>
<keyword evidence="6" id="KW-1185">Reference proteome</keyword>
<feature type="compositionally biased region" description="Low complexity" evidence="3">
    <location>
        <begin position="115"/>
        <end position="129"/>
    </location>
</feature>
<evidence type="ECO:0000313" key="5">
    <source>
        <dbReference type="EMBL" id="ANB12024.1"/>
    </source>
</evidence>
<dbReference type="GeneID" id="30034495"/>
<dbReference type="GO" id="GO:0002100">
    <property type="term" value="P:tRNA wobble adenosine to inosine editing"/>
    <property type="evidence" value="ECO:0007669"/>
    <property type="project" value="InterPro"/>
</dbReference>
<dbReference type="GO" id="GO:0052717">
    <property type="term" value="F:tRNA-specific adenosine-34 deaminase activity"/>
    <property type="evidence" value="ECO:0007669"/>
    <property type="project" value="UniProtKB-EC"/>
</dbReference>
<dbReference type="EMBL" id="CP014501">
    <property type="protein sequence ID" value="ANB12024.1"/>
    <property type="molecule type" value="Genomic_DNA"/>
</dbReference>
<dbReference type="PROSITE" id="PS51747">
    <property type="entry name" value="CYT_DCMP_DEAMINASES_2"/>
    <property type="match status" value="1"/>
</dbReference>
<accession>A0A167CRK6</accession>
<dbReference type="Proteomes" id="UP000189580">
    <property type="component" value="Chromosome a"/>
</dbReference>
<dbReference type="PANTHER" id="PTHR11079:SF156">
    <property type="entry name" value="INACTIVE TRNA-SPECIFIC ADENOSINE DEAMINASE-LIKE PROTEIN 3-RELATED"/>
    <property type="match status" value="1"/>
</dbReference>
<evidence type="ECO:0000256" key="1">
    <source>
        <dbReference type="ARBA" id="ARBA00022694"/>
    </source>
</evidence>
<feature type="compositionally biased region" description="Basic and acidic residues" evidence="3">
    <location>
        <begin position="91"/>
        <end position="108"/>
    </location>
</feature>
<evidence type="ECO:0000313" key="6">
    <source>
        <dbReference type="Proteomes" id="UP000189580"/>
    </source>
</evidence>
<organism evidence="5 6">
    <name type="scientific">Sugiyamaella lignohabitans</name>
    <dbReference type="NCBI Taxonomy" id="796027"/>
    <lineage>
        <taxon>Eukaryota</taxon>
        <taxon>Fungi</taxon>
        <taxon>Dikarya</taxon>
        <taxon>Ascomycota</taxon>
        <taxon>Saccharomycotina</taxon>
        <taxon>Dipodascomycetes</taxon>
        <taxon>Dipodascales</taxon>
        <taxon>Trichomonascaceae</taxon>
        <taxon>Sugiyamaella</taxon>
    </lineage>
</organism>
<dbReference type="GO" id="GO:0005737">
    <property type="term" value="C:cytoplasm"/>
    <property type="evidence" value="ECO:0007669"/>
    <property type="project" value="TreeGrafter"/>
</dbReference>
<gene>
    <name evidence="5" type="primary">TAD3</name>
    <name evidence="5" type="ORF">AWJ20_257</name>
</gene>
<comment type="similarity">
    <text evidence="2">Belongs to the cytidine and deoxycytidylate deaminase family. ADAT3 subfamily.</text>
</comment>
<dbReference type="PANTHER" id="PTHR11079">
    <property type="entry name" value="CYTOSINE DEAMINASE FAMILY MEMBER"/>
    <property type="match status" value="1"/>
</dbReference>